<accession>A0A7J6W847</accession>
<proteinExistence type="predicted"/>
<feature type="signal peptide" evidence="1">
    <location>
        <begin position="1"/>
        <end position="21"/>
    </location>
</feature>
<evidence type="ECO:0000313" key="2">
    <source>
        <dbReference type="EMBL" id="KAF5193107.1"/>
    </source>
</evidence>
<organism evidence="2 3">
    <name type="scientific">Thalictrum thalictroides</name>
    <name type="common">Rue-anemone</name>
    <name type="synonym">Anemone thalictroides</name>
    <dbReference type="NCBI Taxonomy" id="46969"/>
    <lineage>
        <taxon>Eukaryota</taxon>
        <taxon>Viridiplantae</taxon>
        <taxon>Streptophyta</taxon>
        <taxon>Embryophyta</taxon>
        <taxon>Tracheophyta</taxon>
        <taxon>Spermatophyta</taxon>
        <taxon>Magnoliopsida</taxon>
        <taxon>Ranunculales</taxon>
        <taxon>Ranunculaceae</taxon>
        <taxon>Thalictroideae</taxon>
        <taxon>Thalictrum</taxon>
    </lineage>
</organism>
<dbReference type="AlphaFoldDB" id="A0A7J6W847"/>
<dbReference type="Proteomes" id="UP000554482">
    <property type="component" value="Unassembled WGS sequence"/>
</dbReference>
<name>A0A7J6W847_THATH</name>
<reference evidence="2 3" key="1">
    <citation type="submission" date="2020-06" db="EMBL/GenBank/DDBJ databases">
        <title>Transcriptomic and genomic resources for Thalictrum thalictroides and T. hernandezii: Facilitating candidate gene discovery in an emerging model plant lineage.</title>
        <authorList>
            <person name="Arias T."/>
            <person name="Riano-Pachon D.M."/>
            <person name="Di Stilio V.S."/>
        </authorList>
    </citation>
    <scope>NUCLEOTIDE SEQUENCE [LARGE SCALE GENOMIC DNA]</scope>
    <source>
        <strain evidence="3">cv. WT478/WT964</strain>
        <tissue evidence="2">Leaves</tissue>
    </source>
</reference>
<feature type="chain" id="PRO_5029441478" description="Defensin-like protein" evidence="1">
    <location>
        <begin position="22"/>
        <end position="82"/>
    </location>
</feature>
<gene>
    <name evidence="2" type="ORF">FRX31_017306</name>
</gene>
<dbReference type="EMBL" id="JABWDY010020509">
    <property type="protein sequence ID" value="KAF5193107.1"/>
    <property type="molecule type" value="Genomic_DNA"/>
</dbReference>
<evidence type="ECO:0008006" key="4">
    <source>
        <dbReference type="Google" id="ProtNLM"/>
    </source>
</evidence>
<comment type="caution">
    <text evidence="2">The sequence shown here is derived from an EMBL/GenBank/DDBJ whole genome shotgun (WGS) entry which is preliminary data.</text>
</comment>
<sequence>MKFSTLICSLFVLMIFITYEAELVSSEFEMHNCCEIAYEGNCNPDIVADNQVCNERCNKGCDYGGNCKLLTTGKEVCRCKCR</sequence>
<protein>
    <recommendedName>
        <fullName evidence="4">Defensin-like protein</fullName>
    </recommendedName>
</protein>
<keyword evidence="1" id="KW-0732">Signal</keyword>
<evidence type="ECO:0000256" key="1">
    <source>
        <dbReference type="SAM" id="SignalP"/>
    </source>
</evidence>
<keyword evidence="3" id="KW-1185">Reference proteome</keyword>
<evidence type="ECO:0000313" key="3">
    <source>
        <dbReference type="Proteomes" id="UP000554482"/>
    </source>
</evidence>